<keyword evidence="2" id="KW-1133">Transmembrane helix</keyword>
<feature type="region of interest" description="Disordered" evidence="1">
    <location>
        <begin position="1"/>
        <end position="79"/>
    </location>
</feature>
<accession>A0A2G8L772</accession>
<feature type="compositionally biased region" description="Low complexity" evidence="1">
    <location>
        <begin position="1"/>
        <end position="17"/>
    </location>
</feature>
<feature type="compositionally biased region" description="Polar residues" evidence="1">
    <location>
        <begin position="18"/>
        <end position="75"/>
    </location>
</feature>
<evidence type="ECO:0000256" key="2">
    <source>
        <dbReference type="SAM" id="Phobius"/>
    </source>
</evidence>
<keyword evidence="2" id="KW-0472">Membrane</keyword>
<dbReference type="EMBL" id="MRZV01000188">
    <property type="protein sequence ID" value="PIK56106.1"/>
    <property type="molecule type" value="Genomic_DNA"/>
</dbReference>
<comment type="caution">
    <text evidence="3">The sequence shown here is derived from an EMBL/GenBank/DDBJ whole genome shotgun (WGS) entry which is preliminary data.</text>
</comment>
<reference evidence="3 4" key="1">
    <citation type="journal article" date="2017" name="PLoS Biol.">
        <title>The sea cucumber genome provides insights into morphological evolution and visceral regeneration.</title>
        <authorList>
            <person name="Zhang X."/>
            <person name="Sun L."/>
            <person name="Yuan J."/>
            <person name="Sun Y."/>
            <person name="Gao Y."/>
            <person name="Zhang L."/>
            <person name="Li S."/>
            <person name="Dai H."/>
            <person name="Hamel J.F."/>
            <person name="Liu C."/>
            <person name="Yu Y."/>
            <person name="Liu S."/>
            <person name="Lin W."/>
            <person name="Guo K."/>
            <person name="Jin S."/>
            <person name="Xu P."/>
            <person name="Storey K.B."/>
            <person name="Huan P."/>
            <person name="Zhang T."/>
            <person name="Zhou Y."/>
            <person name="Zhang J."/>
            <person name="Lin C."/>
            <person name="Li X."/>
            <person name="Xing L."/>
            <person name="Huo D."/>
            <person name="Sun M."/>
            <person name="Wang L."/>
            <person name="Mercier A."/>
            <person name="Li F."/>
            <person name="Yang H."/>
            <person name="Xiang J."/>
        </authorList>
    </citation>
    <scope>NUCLEOTIDE SEQUENCE [LARGE SCALE GENOMIC DNA]</scope>
    <source>
        <strain evidence="3">Shaxun</strain>
        <tissue evidence="3">Muscle</tissue>
    </source>
</reference>
<feature type="region of interest" description="Disordered" evidence="1">
    <location>
        <begin position="176"/>
        <end position="231"/>
    </location>
</feature>
<feature type="transmembrane region" description="Helical" evidence="2">
    <location>
        <begin position="144"/>
        <end position="167"/>
    </location>
</feature>
<evidence type="ECO:0000313" key="4">
    <source>
        <dbReference type="Proteomes" id="UP000230750"/>
    </source>
</evidence>
<sequence>MTSTYNYTTTNPTITNTGSKVATSQPVTTFEESTSSNTDRIYSQGTNLTVSSVTPTEPSDQSFGSKVMTSTTKTGTPDAVSDIVHSTTATTTEEREHVNANETLGNSLQVMTSEGMSTALSGKLNSTSVFPETEKPQINTIGMLLYYIIPLLVVIILLLLILPLICICSRRKEERSNNKNIPVASSGTLAGGSPHPANSYETSIDPIEQGPSNGHHSRTHLVHEDGGRSIKRVYDDPTNTWIQSTHL</sequence>
<organism evidence="3 4">
    <name type="scientific">Stichopus japonicus</name>
    <name type="common">Sea cucumber</name>
    <dbReference type="NCBI Taxonomy" id="307972"/>
    <lineage>
        <taxon>Eukaryota</taxon>
        <taxon>Metazoa</taxon>
        <taxon>Echinodermata</taxon>
        <taxon>Eleutherozoa</taxon>
        <taxon>Echinozoa</taxon>
        <taxon>Holothuroidea</taxon>
        <taxon>Aspidochirotacea</taxon>
        <taxon>Aspidochirotida</taxon>
        <taxon>Stichopodidae</taxon>
        <taxon>Apostichopus</taxon>
    </lineage>
</organism>
<gene>
    <name evidence="3" type="ORF">BSL78_07002</name>
</gene>
<proteinExistence type="predicted"/>
<evidence type="ECO:0000256" key="1">
    <source>
        <dbReference type="SAM" id="MobiDB-lite"/>
    </source>
</evidence>
<dbReference type="Proteomes" id="UP000230750">
    <property type="component" value="Unassembled WGS sequence"/>
</dbReference>
<dbReference type="AlphaFoldDB" id="A0A2G8L772"/>
<evidence type="ECO:0000313" key="3">
    <source>
        <dbReference type="EMBL" id="PIK56106.1"/>
    </source>
</evidence>
<feature type="compositionally biased region" description="Polar residues" evidence="1">
    <location>
        <begin position="178"/>
        <end position="188"/>
    </location>
</feature>
<name>A0A2G8L772_STIJA</name>
<keyword evidence="2" id="KW-0812">Transmembrane</keyword>
<keyword evidence="4" id="KW-1185">Reference proteome</keyword>
<protein>
    <submittedName>
        <fullName evidence="3">Uncharacterized protein</fullName>
    </submittedName>
</protein>
<feature type="compositionally biased region" description="Basic and acidic residues" evidence="1">
    <location>
        <begin position="221"/>
        <end position="231"/>
    </location>
</feature>